<protein>
    <recommendedName>
        <fullName evidence="13">Plastid ribosomal protein S6</fullName>
    </recommendedName>
</protein>
<evidence type="ECO:0000256" key="1">
    <source>
        <dbReference type="ARBA" id="ARBA00004229"/>
    </source>
</evidence>
<dbReference type="EMBL" id="CAMAPF010000062">
    <property type="protein sequence ID" value="CAH9089617.1"/>
    <property type="molecule type" value="Genomic_DNA"/>
</dbReference>
<name>A0AAV0D4M3_9ASTE</name>
<dbReference type="FunFam" id="3.30.70.60:FF:000006">
    <property type="entry name" value="30S ribosomal protein S6 alpha, chloroplastic"/>
    <property type="match status" value="1"/>
</dbReference>
<dbReference type="Proteomes" id="UP001152523">
    <property type="component" value="Unassembled WGS sequence"/>
</dbReference>
<evidence type="ECO:0000256" key="5">
    <source>
        <dbReference type="ARBA" id="ARBA00022730"/>
    </source>
</evidence>
<dbReference type="GO" id="GO:0009507">
    <property type="term" value="C:chloroplast"/>
    <property type="evidence" value="ECO:0007669"/>
    <property type="project" value="UniProtKB-SubCell"/>
</dbReference>
<keyword evidence="5" id="KW-0699">rRNA-binding</keyword>
<sequence length="210" mass="23595">MAASSPTIIPTLSTSRLSKTPVSCSSSPSLTAFNVFPSALRPLVLHTKRNRHSEVLANAQQTFEFSGGSLFDSEFEDDDEPPSTPGWGIPDIEDREEPQCPPGLRQYETMTVLRPDMSENERLALIQKYEELLVAGGGVYVEVFNRGIVPLAYGIKKKNKAGETNIYFDGIYILFTYFTKPESLEELKEMLNADDDVIRSTSFKIRKRKY</sequence>
<gene>
    <name evidence="11" type="ORF">CEPIT_LOCUS10933</name>
</gene>
<evidence type="ECO:0000313" key="12">
    <source>
        <dbReference type="Proteomes" id="UP001152523"/>
    </source>
</evidence>
<evidence type="ECO:0000256" key="6">
    <source>
        <dbReference type="ARBA" id="ARBA00022884"/>
    </source>
</evidence>
<evidence type="ECO:0000256" key="10">
    <source>
        <dbReference type="SAM" id="MobiDB-lite"/>
    </source>
</evidence>
<dbReference type="SUPFAM" id="SSF54995">
    <property type="entry name" value="Ribosomal protein S6"/>
    <property type="match status" value="1"/>
</dbReference>
<dbReference type="PANTHER" id="PTHR21011">
    <property type="entry name" value="MITOCHONDRIAL 28S RIBOSOMAL PROTEIN S6"/>
    <property type="match status" value="1"/>
</dbReference>
<dbReference type="InterPro" id="IPR035980">
    <property type="entry name" value="Ribosomal_bS6_sf"/>
</dbReference>
<proteinExistence type="inferred from homology"/>
<keyword evidence="7" id="KW-0809">Transit peptide</keyword>
<dbReference type="GO" id="GO:0003735">
    <property type="term" value="F:structural constituent of ribosome"/>
    <property type="evidence" value="ECO:0007669"/>
    <property type="project" value="InterPro"/>
</dbReference>
<comment type="caution">
    <text evidence="11">The sequence shown here is derived from an EMBL/GenBank/DDBJ whole genome shotgun (WGS) entry which is preliminary data.</text>
</comment>
<dbReference type="InterPro" id="IPR014717">
    <property type="entry name" value="Transl_elong_EF1B/ribsomal_bS6"/>
</dbReference>
<keyword evidence="9" id="KW-0687">Ribonucleoprotein</keyword>
<comment type="similarity">
    <text evidence="2">Belongs to the bacterial ribosomal protein bS6 family.</text>
</comment>
<evidence type="ECO:0000256" key="3">
    <source>
        <dbReference type="ARBA" id="ARBA00022528"/>
    </source>
</evidence>
<dbReference type="InterPro" id="IPR020814">
    <property type="entry name" value="Ribosomal_S6_plastid/chlpt"/>
</dbReference>
<evidence type="ECO:0000256" key="2">
    <source>
        <dbReference type="ARBA" id="ARBA00009512"/>
    </source>
</evidence>
<dbReference type="Pfam" id="PF01250">
    <property type="entry name" value="Ribosomal_S6"/>
    <property type="match status" value="1"/>
</dbReference>
<dbReference type="GO" id="GO:0006412">
    <property type="term" value="P:translation"/>
    <property type="evidence" value="ECO:0007669"/>
    <property type="project" value="InterPro"/>
</dbReference>
<keyword evidence="6" id="KW-0694">RNA-binding</keyword>
<keyword evidence="3" id="KW-0150">Chloroplast</keyword>
<dbReference type="InterPro" id="IPR000529">
    <property type="entry name" value="Ribosomal_bS6"/>
</dbReference>
<keyword evidence="4" id="KW-0934">Plastid</keyword>
<dbReference type="GO" id="GO:0005840">
    <property type="term" value="C:ribosome"/>
    <property type="evidence" value="ECO:0007669"/>
    <property type="project" value="UniProtKB-KW"/>
</dbReference>
<keyword evidence="12" id="KW-1185">Reference proteome</keyword>
<keyword evidence="8" id="KW-0689">Ribosomal protein</keyword>
<evidence type="ECO:0000256" key="7">
    <source>
        <dbReference type="ARBA" id="ARBA00022946"/>
    </source>
</evidence>
<evidence type="ECO:0000256" key="8">
    <source>
        <dbReference type="ARBA" id="ARBA00022980"/>
    </source>
</evidence>
<dbReference type="GO" id="GO:1990904">
    <property type="term" value="C:ribonucleoprotein complex"/>
    <property type="evidence" value="ECO:0007669"/>
    <property type="project" value="UniProtKB-KW"/>
</dbReference>
<dbReference type="HAMAP" id="MF_00360">
    <property type="entry name" value="Ribosomal_bS6"/>
    <property type="match status" value="1"/>
</dbReference>
<evidence type="ECO:0008006" key="13">
    <source>
        <dbReference type="Google" id="ProtNLM"/>
    </source>
</evidence>
<dbReference type="NCBIfam" id="TIGR00166">
    <property type="entry name" value="S6"/>
    <property type="match status" value="1"/>
</dbReference>
<dbReference type="Gene3D" id="3.30.70.60">
    <property type="match status" value="1"/>
</dbReference>
<evidence type="ECO:0000256" key="9">
    <source>
        <dbReference type="ARBA" id="ARBA00023274"/>
    </source>
</evidence>
<dbReference type="AlphaFoldDB" id="A0AAV0D4M3"/>
<dbReference type="GO" id="GO:0070181">
    <property type="term" value="F:small ribosomal subunit rRNA binding"/>
    <property type="evidence" value="ECO:0007669"/>
    <property type="project" value="TreeGrafter"/>
</dbReference>
<reference evidence="11" key="1">
    <citation type="submission" date="2022-07" db="EMBL/GenBank/DDBJ databases">
        <authorList>
            <person name="Macas J."/>
            <person name="Novak P."/>
            <person name="Neumann P."/>
        </authorList>
    </citation>
    <scope>NUCLEOTIDE SEQUENCE</scope>
</reference>
<dbReference type="PANTHER" id="PTHR21011:SF16">
    <property type="entry name" value="SMALL RIBOSOMAL SUBUNIT PROTEIN BS6C ALPHA"/>
    <property type="match status" value="1"/>
</dbReference>
<evidence type="ECO:0000313" key="11">
    <source>
        <dbReference type="EMBL" id="CAH9089617.1"/>
    </source>
</evidence>
<organism evidence="11 12">
    <name type="scientific">Cuscuta epithymum</name>
    <dbReference type="NCBI Taxonomy" id="186058"/>
    <lineage>
        <taxon>Eukaryota</taxon>
        <taxon>Viridiplantae</taxon>
        <taxon>Streptophyta</taxon>
        <taxon>Embryophyta</taxon>
        <taxon>Tracheophyta</taxon>
        <taxon>Spermatophyta</taxon>
        <taxon>Magnoliopsida</taxon>
        <taxon>eudicotyledons</taxon>
        <taxon>Gunneridae</taxon>
        <taxon>Pentapetalae</taxon>
        <taxon>asterids</taxon>
        <taxon>lamiids</taxon>
        <taxon>Solanales</taxon>
        <taxon>Convolvulaceae</taxon>
        <taxon>Cuscuteae</taxon>
        <taxon>Cuscuta</taxon>
        <taxon>Cuscuta subgen. Cuscuta</taxon>
    </lineage>
</organism>
<comment type="subcellular location">
    <subcellularLocation>
        <location evidence="1">Plastid</location>
        <location evidence="1">Chloroplast</location>
    </subcellularLocation>
</comment>
<accession>A0AAV0D4M3</accession>
<evidence type="ECO:0000256" key="4">
    <source>
        <dbReference type="ARBA" id="ARBA00022640"/>
    </source>
</evidence>
<feature type="region of interest" description="Disordered" evidence="10">
    <location>
        <begin position="73"/>
        <end position="97"/>
    </location>
</feature>